<protein>
    <submittedName>
        <fullName evidence="1">Uncharacterized protein</fullName>
    </submittedName>
</protein>
<comment type="caution">
    <text evidence="1">The sequence shown here is derived from an EMBL/GenBank/DDBJ whole genome shotgun (WGS) entry which is preliminary data.</text>
</comment>
<evidence type="ECO:0000313" key="1">
    <source>
        <dbReference type="EMBL" id="PRQ37906.1"/>
    </source>
</evidence>
<dbReference type="Proteomes" id="UP000238479">
    <property type="component" value="Chromosome 4"/>
</dbReference>
<name>A0A2P6QUP6_ROSCH</name>
<proteinExistence type="predicted"/>
<organism evidence="1 2">
    <name type="scientific">Rosa chinensis</name>
    <name type="common">China rose</name>
    <dbReference type="NCBI Taxonomy" id="74649"/>
    <lineage>
        <taxon>Eukaryota</taxon>
        <taxon>Viridiplantae</taxon>
        <taxon>Streptophyta</taxon>
        <taxon>Embryophyta</taxon>
        <taxon>Tracheophyta</taxon>
        <taxon>Spermatophyta</taxon>
        <taxon>Magnoliopsida</taxon>
        <taxon>eudicotyledons</taxon>
        <taxon>Gunneridae</taxon>
        <taxon>Pentapetalae</taxon>
        <taxon>rosids</taxon>
        <taxon>fabids</taxon>
        <taxon>Rosales</taxon>
        <taxon>Rosaceae</taxon>
        <taxon>Rosoideae</taxon>
        <taxon>Rosoideae incertae sedis</taxon>
        <taxon>Rosa</taxon>
    </lineage>
</organism>
<gene>
    <name evidence="1" type="ORF">RchiOBHm_Chr4g0407841</name>
</gene>
<accession>A0A2P6QUP6</accession>
<evidence type="ECO:0000313" key="2">
    <source>
        <dbReference type="Proteomes" id="UP000238479"/>
    </source>
</evidence>
<dbReference type="AlphaFoldDB" id="A0A2P6QUP6"/>
<keyword evidence="2" id="KW-1185">Reference proteome</keyword>
<dbReference type="Gramene" id="PRQ37906">
    <property type="protein sequence ID" value="PRQ37906"/>
    <property type="gene ID" value="RchiOBHm_Chr4g0407841"/>
</dbReference>
<sequence>MMAILAVMTRDFLPSILLVTIRAGAFDDWFASLVIGDRGWATSLLEANSNKRRRCSFVGLGFRCFPTGKGGGGSMAAAFYGSGSLLGPGWADWTWYWATYSIWVTRSVWVVWTT</sequence>
<dbReference type="EMBL" id="PDCK01000042">
    <property type="protein sequence ID" value="PRQ37906.1"/>
    <property type="molecule type" value="Genomic_DNA"/>
</dbReference>
<reference evidence="1 2" key="1">
    <citation type="journal article" date="2018" name="Nat. Genet.">
        <title>The Rosa genome provides new insights in the design of modern roses.</title>
        <authorList>
            <person name="Bendahmane M."/>
        </authorList>
    </citation>
    <scope>NUCLEOTIDE SEQUENCE [LARGE SCALE GENOMIC DNA]</scope>
    <source>
        <strain evidence="2">cv. Old Blush</strain>
    </source>
</reference>